<sequence length="515" mass="55617">MDAPSLAESVLPLLKGIEDFEQTLLRLVESVRGKRKVLQRVAANCRQSSQGRRSVAAFPAPLPDTEKSAARPNASQEPPGKALMALDGLLEFGPVVRGKVHSYLDQIMSQYYKMDLSALFAGPVRNVIRSFRPISKQSVSEALERFQEEGGRENFGLFLHVGAQLDPPTVGLPPLFSAVVEGKLEAARMLLQAGAEVDAVCEGLPGIEETPLLIAISKGNLPAVQLLVEGGADLEKRSYMKTPLLFAIDKERLEIAQYLVSAGADMSAEDDNGQKPLDYAAYLGLTDLLEFMLMKGADLNAKTSGGWVKGFSAVHHAAVGGNMETVLALLRRGVDVNCRDDKGRTPIFCTVMQGRGTARDNVEVAECFLSWGADLNARNSDGCTILHFSVAHGAEKVAELVLDRGVDVNATDNEGNTALHSLCIEEPSYSTQPKSVDIARLLLDRGIDFFAVNELGDTAAGVAEERLPSFSELRTFLSDTVAQGEGEGSNWGEEEFLSVGAQSEDEEMEMEETDV</sequence>
<dbReference type="EMBL" id="CDMZ01003316">
    <property type="protein sequence ID" value="CEM45896.1"/>
    <property type="molecule type" value="Genomic_DNA"/>
</dbReference>
<dbReference type="PhylomeDB" id="A0A0G4HNR4"/>
<feature type="repeat" description="ANK" evidence="3">
    <location>
        <begin position="207"/>
        <end position="239"/>
    </location>
</feature>
<evidence type="ECO:0000256" key="3">
    <source>
        <dbReference type="PROSITE-ProRule" id="PRU00023"/>
    </source>
</evidence>
<evidence type="ECO:0000256" key="2">
    <source>
        <dbReference type="ARBA" id="ARBA00023043"/>
    </source>
</evidence>
<keyword evidence="1" id="KW-0677">Repeat</keyword>
<feature type="repeat" description="ANK" evidence="3">
    <location>
        <begin position="381"/>
        <end position="413"/>
    </location>
</feature>
<gene>
    <name evidence="5" type="ORF">Cvel_7687</name>
</gene>
<dbReference type="PROSITE" id="PS50297">
    <property type="entry name" value="ANK_REP_REGION"/>
    <property type="match status" value="6"/>
</dbReference>
<feature type="region of interest" description="Disordered" evidence="4">
    <location>
        <begin position="483"/>
        <end position="515"/>
    </location>
</feature>
<proteinExistence type="predicted"/>
<reference evidence="5" key="1">
    <citation type="submission" date="2014-11" db="EMBL/GenBank/DDBJ databases">
        <authorList>
            <person name="Otto D Thomas"/>
            <person name="Naeem Raeece"/>
        </authorList>
    </citation>
    <scope>NUCLEOTIDE SEQUENCE</scope>
</reference>
<feature type="compositionally biased region" description="Acidic residues" evidence="4">
    <location>
        <begin position="503"/>
        <end position="515"/>
    </location>
</feature>
<dbReference type="PROSITE" id="PS50088">
    <property type="entry name" value="ANK_REPEAT"/>
    <property type="match status" value="6"/>
</dbReference>
<protein>
    <submittedName>
        <fullName evidence="5">Uncharacterized protein</fullName>
    </submittedName>
</protein>
<dbReference type="InterPro" id="IPR002110">
    <property type="entry name" value="Ankyrin_rpt"/>
</dbReference>
<dbReference type="Gene3D" id="1.25.40.20">
    <property type="entry name" value="Ankyrin repeat-containing domain"/>
    <property type="match status" value="3"/>
</dbReference>
<evidence type="ECO:0000256" key="4">
    <source>
        <dbReference type="SAM" id="MobiDB-lite"/>
    </source>
</evidence>
<dbReference type="InterPro" id="IPR036770">
    <property type="entry name" value="Ankyrin_rpt-contain_sf"/>
</dbReference>
<feature type="repeat" description="ANK" evidence="3">
    <location>
        <begin position="239"/>
        <end position="271"/>
    </location>
</feature>
<dbReference type="PANTHER" id="PTHR24166:SF48">
    <property type="entry name" value="PROTEIN VAPYRIN"/>
    <property type="match status" value="1"/>
</dbReference>
<feature type="repeat" description="ANK" evidence="3">
    <location>
        <begin position="309"/>
        <end position="341"/>
    </location>
</feature>
<organism evidence="5">
    <name type="scientific">Chromera velia CCMP2878</name>
    <dbReference type="NCBI Taxonomy" id="1169474"/>
    <lineage>
        <taxon>Eukaryota</taxon>
        <taxon>Sar</taxon>
        <taxon>Alveolata</taxon>
        <taxon>Colpodellida</taxon>
        <taxon>Chromeraceae</taxon>
        <taxon>Chromera</taxon>
    </lineage>
</organism>
<dbReference type="SUPFAM" id="SSF48403">
    <property type="entry name" value="Ankyrin repeat"/>
    <property type="match status" value="1"/>
</dbReference>
<dbReference type="PANTHER" id="PTHR24166">
    <property type="entry name" value="ROLLING PEBBLES, ISOFORM B"/>
    <property type="match status" value="1"/>
</dbReference>
<dbReference type="Pfam" id="PF12796">
    <property type="entry name" value="Ank_2"/>
    <property type="match status" value="2"/>
</dbReference>
<evidence type="ECO:0000256" key="1">
    <source>
        <dbReference type="ARBA" id="ARBA00022737"/>
    </source>
</evidence>
<dbReference type="AlphaFoldDB" id="A0A0G4HNR4"/>
<feature type="repeat" description="ANK" evidence="3">
    <location>
        <begin position="170"/>
        <end position="202"/>
    </location>
</feature>
<dbReference type="InterPro" id="IPR050889">
    <property type="entry name" value="Dendritic_Spine_Reg/Scaffold"/>
</dbReference>
<dbReference type="Pfam" id="PF00023">
    <property type="entry name" value="Ank"/>
    <property type="match status" value="1"/>
</dbReference>
<name>A0A0G4HNR4_9ALVE</name>
<feature type="repeat" description="ANK" evidence="3">
    <location>
        <begin position="272"/>
        <end position="304"/>
    </location>
</feature>
<accession>A0A0G4HNR4</accession>
<dbReference type="VEuPathDB" id="CryptoDB:Cvel_7687"/>
<keyword evidence="2 3" id="KW-0040">ANK repeat</keyword>
<dbReference type="SMART" id="SM00248">
    <property type="entry name" value="ANK"/>
    <property type="match status" value="8"/>
</dbReference>
<feature type="region of interest" description="Disordered" evidence="4">
    <location>
        <begin position="52"/>
        <end position="79"/>
    </location>
</feature>
<evidence type="ECO:0000313" key="5">
    <source>
        <dbReference type="EMBL" id="CEM45896.1"/>
    </source>
</evidence>